<sequence length="32" mass="3710">MLVLQENLFFKTKLNYCLVRGQTILSLLLVVV</sequence>
<evidence type="ECO:0000313" key="1">
    <source>
        <dbReference type="EMBL" id="DAF52764.1"/>
    </source>
</evidence>
<protein>
    <submittedName>
        <fullName evidence="1">Uncharacterized protein</fullName>
    </submittedName>
</protein>
<name>A0A8S5SNX8_9CAUD</name>
<reference evidence="1" key="1">
    <citation type="journal article" date="2021" name="Proc. Natl. Acad. Sci. U.S.A.">
        <title>A Catalog of Tens of Thousands of Viruses from Human Metagenomes Reveals Hidden Associations with Chronic Diseases.</title>
        <authorList>
            <person name="Tisza M.J."/>
            <person name="Buck C.B."/>
        </authorList>
    </citation>
    <scope>NUCLEOTIDE SEQUENCE</scope>
    <source>
        <strain evidence="1">CtqSm5</strain>
    </source>
</reference>
<dbReference type="EMBL" id="BK032642">
    <property type="protein sequence ID" value="DAF52764.1"/>
    <property type="molecule type" value="Genomic_DNA"/>
</dbReference>
<organism evidence="1">
    <name type="scientific">Siphoviridae sp. ctqSm5</name>
    <dbReference type="NCBI Taxonomy" id="2827949"/>
    <lineage>
        <taxon>Viruses</taxon>
        <taxon>Duplodnaviria</taxon>
        <taxon>Heunggongvirae</taxon>
        <taxon>Uroviricota</taxon>
        <taxon>Caudoviricetes</taxon>
    </lineage>
</organism>
<proteinExistence type="predicted"/>
<accession>A0A8S5SNX8</accession>